<keyword evidence="4" id="KW-0408">Iron</keyword>
<evidence type="ECO:0000256" key="2">
    <source>
        <dbReference type="ARBA" id="ARBA00022723"/>
    </source>
</evidence>
<dbReference type="GO" id="GO:0046872">
    <property type="term" value="F:metal ion binding"/>
    <property type="evidence" value="ECO:0007669"/>
    <property type="project" value="UniProtKB-KW"/>
</dbReference>
<dbReference type="InterPro" id="IPR039650">
    <property type="entry name" value="HdrA-like"/>
</dbReference>
<reference evidence="6 7" key="1">
    <citation type="submission" date="2019-11" db="EMBL/GenBank/DDBJ databases">
        <title>Draft genome sequences of five Paenibacillus species of dairy origin.</title>
        <authorList>
            <person name="Olajide A.M."/>
            <person name="Chen S."/>
            <person name="Lapointe G."/>
        </authorList>
    </citation>
    <scope>NUCLEOTIDE SEQUENCE [LARGE SCALE GENOMIC DNA]</scope>
    <source>
        <strain evidence="6 7">2CS3</strain>
    </source>
</reference>
<organism evidence="6 7">
    <name type="scientific">Paenibacillus validus</name>
    <dbReference type="NCBI Taxonomy" id="44253"/>
    <lineage>
        <taxon>Bacteria</taxon>
        <taxon>Bacillati</taxon>
        <taxon>Bacillota</taxon>
        <taxon>Bacilli</taxon>
        <taxon>Bacillales</taxon>
        <taxon>Paenibacillaceae</taxon>
        <taxon>Paenibacillus</taxon>
    </lineage>
</organism>
<sequence>MFEAAAQELGLKFAGDIHTDVFVMGGGFAGIGAAVGAAKSGAEVLLIEKYGFLGGMATAAAVSTICGAYSADKQKKIIGGIRDELFDELRALGGVQEGVDFGQHRADTCDHHLLKYAIDRVLLNYSNIHLLLHTQVIGVKQEHAKIQYAIITNKEGIFRVFSKNYIDCTGDADIVALAGAPYVIGNEKGQIQAATTVFKMGDVKVQEAKTITRQAFKDKVQQSIDDGEYDLFRTAGVFMESAVGDSVICNMNWISDFSSLNAKEMTYAEIEGRRSSIEYSKFLKDKIPGFGSAHLSEIATQIGIRESRRIIADFVLTEEHVMQGASFEDAICWGAWPVEYHDARENKTIKKYLDHDYQIPYRTLIPRNVNNLLVAGRSISTTHYANASTRVMAQCMAIGHAAGVACSLSGKQNVPPKDIDIAGLQKQLRDQGAII</sequence>
<evidence type="ECO:0000313" key="7">
    <source>
        <dbReference type="Proteomes" id="UP000450917"/>
    </source>
</evidence>
<dbReference type="PANTHER" id="PTHR43498:SF1">
    <property type="entry name" value="COB--COM HETERODISULFIDE REDUCTASE IRON-SULFUR SUBUNIT A"/>
    <property type="match status" value="1"/>
</dbReference>
<evidence type="ECO:0000256" key="1">
    <source>
        <dbReference type="ARBA" id="ARBA00022485"/>
    </source>
</evidence>
<keyword evidence="5" id="KW-0411">Iron-sulfur</keyword>
<keyword evidence="2" id="KW-0479">Metal-binding</keyword>
<protein>
    <submittedName>
        <fullName evidence="6">FAD-dependent oxidoreductase</fullName>
    </submittedName>
</protein>
<name>A0A7X2ZC25_9BACL</name>
<dbReference type="GO" id="GO:0051539">
    <property type="term" value="F:4 iron, 4 sulfur cluster binding"/>
    <property type="evidence" value="ECO:0007669"/>
    <property type="project" value="UniProtKB-KW"/>
</dbReference>
<keyword evidence="7" id="KW-1185">Reference proteome</keyword>
<dbReference type="Gene3D" id="3.50.50.60">
    <property type="entry name" value="FAD/NAD(P)-binding domain"/>
    <property type="match status" value="1"/>
</dbReference>
<comment type="caution">
    <text evidence="6">The sequence shown here is derived from an EMBL/GenBank/DDBJ whole genome shotgun (WGS) entry which is preliminary data.</text>
</comment>
<dbReference type="Proteomes" id="UP000450917">
    <property type="component" value="Unassembled WGS sequence"/>
</dbReference>
<evidence type="ECO:0000256" key="4">
    <source>
        <dbReference type="ARBA" id="ARBA00023004"/>
    </source>
</evidence>
<dbReference type="RefSeq" id="WP_155615072.1">
    <property type="nucleotide sequence ID" value="NZ_WNZX01000013.1"/>
</dbReference>
<dbReference type="AlphaFoldDB" id="A0A7X2ZC25"/>
<evidence type="ECO:0000256" key="5">
    <source>
        <dbReference type="ARBA" id="ARBA00023014"/>
    </source>
</evidence>
<keyword evidence="1" id="KW-0004">4Fe-4S</keyword>
<accession>A0A7X2ZC25</accession>
<evidence type="ECO:0000313" key="6">
    <source>
        <dbReference type="EMBL" id="MUG72194.1"/>
    </source>
</evidence>
<dbReference type="Pfam" id="PF12831">
    <property type="entry name" value="FAD_oxidored"/>
    <property type="match status" value="1"/>
</dbReference>
<dbReference type="GO" id="GO:0016491">
    <property type="term" value="F:oxidoreductase activity"/>
    <property type="evidence" value="ECO:0007669"/>
    <property type="project" value="UniProtKB-KW"/>
</dbReference>
<dbReference type="InterPro" id="IPR036188">
    <property type="entry name" value="FAD/NAD-bd_sf"/>
</dbReference>
<dbReference type="EMBL" id="WNZX01000013">
    <property type="protein sequence ID" value="MUG72194.1"/>
    <property type="molecule type" value="Genomic_DNA"/>
</dbReference>
<gene>
    <name evidence="6" type="ORF">GNP93_16105</name>
</gene>
<evidence type="ECO:0000256" key="3">
    <source>
        <dbReference type="ARBA" id="ARBA00023002"/>
    </source>
</evidence>
<dbReference type="SUPFAM" id="SSF51905">
    <property type="entry name" value="FAD/NAD(P)-binding domain"/>
    <property type="match status" value="1"/>
</dbReference>
<proteinExistence type="predicted"/>
<keyword evidence="3" id="KW-0560">Oxidoreductase</keyword>
<dbReference type="PANTHER" id="PTHR43498">
    <property type="entry name" value="FERREDOXIN:COB-COM HETERODISULFIDE REDUCTASE SUBUNIT A"/>
    <property type="match status" value="1"/>
</dbReference>